<comment type="caution">
    <text evidence="1">The sequence shown here is derived from an EMBL/GenBank/DDBJ whole genome shotgun (WGS) entry which is preliminary data.</text>
</comment>
<name>A0AA89BN77_PINIB</name>
<evidence type="ECO:0000313" key="1">
    <source>
        <dbReference type="EMBL" id="KAK3085272.1"/>
    </source>
</evidence>
<sequence length="153" mass="17163">MNSKSGLKYIVERNESEVDESDIEDEGLVIESFSDRFREGHYHHKNKSDGSSFVKSKTDSAVSLKNRLNSQNGDVSQKDFGQLADQENVIQDVRTGKNYSHISPHCKVGGFKDKNGCGHSIKVKMDINRNTCCKVENSKVQHIPVETRCCSLV</sequence>
<proteinExistence type="predicted"/>
<dbReference type="Proteomes" id="UP001186944">
    <property type="component" value="Unassembled WGS sequence"/>
</dbReference>
<evidence type="ECO:0000313" key="2">
    <source>
        <dbReference type="Proteomes" id="UP001186944"/>
    </source>
</evidence>
<keyword evidence="2" id="KW-1185">Reference proteome</keyword>
<reference evidence="1" key="1">
    <citation type="submission" date="2019-08" db="EMBL/GenBank/DDBJ databases">
        <title>The improved chromosome-level genome for the pearl oyster Pinctada fucata martensii using PacBio sequencing and Hi-C.</title>
        <authorList>
            <person name="Zheng Z."/>
        </authorList>
    </citation>
    <scope>NUCLEOTIDE SEQUENCE</scope>
    <source>
        <strain evidence="1">ZZ-2019</strain>
        <tissue evidence="1">Adductor muscle</tissue>
    </source>
</reference>
<dbReference type="AlphaFoldDB" id="A0AA89BN77"/>
<protein>
    <submittedName>
        <fullName evidence="1">Uncharacterized protein</fullName>
    </submittedName>
</protein>
<accession>A0AA89BN77</accession>
<organism evidence="1 2">
    <name type="scientific">Pinctada imbricata</name>
    <name type="common">Atlantic pearl-oyster</name>
    <name type="synonym">Pinctada martensii</name>
    <dbReference type="NCBI Taxonomy" id="66713"/>
    <lineage>
        <taxon>Eukaryota</taxon>
        <taxon>Metazoa</taxon>
        <taxon>Spiralia</taxon>
        <taxon>Lophotrochozoa</taxon>
        <taxon>Mollusca</taxon>
        <taxon>Bivalvia</taxon>
        <taxon>Autobranchia</taxon>
        <taxon>Pteriomorphia</taxon>
        <taxon>Pterioida</taxon>
        <taxon>Pterioidea</taxon>
        <taxon>Pteriidae</taxon>
        <taxon>Pinctada</taxon>
    </lineage>
</organism>
<gene>
    <name evidence="1" type="ORF">FSP39_000909</name>
</gene>
<dbReference type="EMBL" id="VSWD01000012">
    <property type="protein sequence ID" value="KAK3085272.1"/>
    <property type="molecule type" value="Genomic_DNA"/>
</dbReference>